<evidence type="ECO:0000256" key="5">
    <source>
        <dbReference type="ARBA" id="ARBA00022932"/>
    </source>
</evidence>
<gene>
    <name evidence="9" type="ORF">CN97_20195</name>
</gene>
<comment type="caution">
    <text evidence="9">The sequence shown here is derived from an EMBL/GenBank/DDBJ whole genome shotgun (WGS) entry which is preliminary data.</text>
</comment>
<dbReference type="InterPro" id="IPR027417">
    <property type="entry name" value="P-loop_NTPase"/>
</dbReference>
<dbReference type="OrthoDB" id="9804983at2"/>
<dbReference type="PANTHER" id="PTHR34388">
    <property type="entry name" value="DNA POLYMERASE III SUBUNIT DELTA"/>
    <property type="match status" value="1"/>
</dbReference>
<dbReference type="Gene3D" id="3.40.50.300">
    <property type="entry name" value="P-loop containing nucleotide triphosphate hydrolases"/>
    <property type="match status" value="1"/>
</dbReference>
<organism evidence="9 10">
    <name type="scientific">Haematobacter massiliensis</name>
    <dbReference type="NCBI Taxonomy" id="195105"/>
    <lineage>
        <taxon>Bacteria</taxon>
        <taxon>Pseudomonadati</taxon>
        <taxon>Pseudomonadota</taxon>
        <taxon>Alphaproteobacteria</taxon>
        <taxon>Rhodobacterales</taxon>
        <taxon>Paracoccaceae</taxon>
        <taxon>Haematobacter</taxon>
    </lineage>
</organism>
<evidence type="ECO:0000256" key="2">
    <source>
        <dbReference type="ARBA" id="ARBA00022679"/>
    </source>
</evidence>
<evidence type="ECO:0000256" key="3">
    <source>
        <dbReference type="ARBA" id="ARBA00022695"/>
    </source>
</evidence>
<dbReference type="EMBL" id="JGYG01000009">
    <property type="protein sequence ID" value="KFI27963.1"/>
    <property type="molecule type" value="Genomic_DNA"/>
</dbReference>
<proteinExistence type="inferred from homology"/>
<name>A0A086Y113_9RHOB</name>
<dbReference type="GO" id="GO:0006261">
    <property type="term" value="P:DNA-templated DNA replication"/>
    <property type="evidence" value="ECO:0007669"/>
    <property type="project" value="TreeGrafter"/>
</dbReference>
<evidence type="ECO:0000313" key="9">
    <source>
        <dbReference type="EMBL" id="KFI27963.1"/>
    </source>
</evidence>
<dbReference type="Gene3D" id="1.20.272.10">
    <property type="match status" value="1"/>
</dbReference>
<feature type="compositionally biased region" description="Low complexity" evidence="8">
    <location>
        <begin position="264"/>
        <end position="273"/>
    </location>
</feature>
<protein>
    <recommendedName>
        <fullName evidence="1">DNA-directed DNA polymerase</fullName>
        <ecNumber evidence="1">2.7.7.7</ecNumber>
    </recommendedName>
</protein>
<dbReference type="EC" id="2.7.7.7" evidence="1"/>
<comment type="similarity">
    <text evidence="6">Belongs to the DNA polymerase HolA subunit family.</text>
</comment>
<evidence type="ECO:0000256" key="6">
    <source>
        <dbReference type="ARBA" id="ARBA00034754"/>
    </source>
</evidence>
<comment type="catalytic activity">
    <reaction evidence="7">
        <text>DNA(n) + a 2'-deoxyribonucleoside 5'-triphosphate = DNA(n+1) + diphosphate</text>
        <dbReference type="Rhea" id="RHEA:22508"/>
        <dbReference type="Rhea" id="RHEA-COMP:17339"/>
        <dbReference type="Rhea" id="RHEA-COMP:17340"/>
        <dbReference type="ChEBI" id="CHEBI:33019"/>
        <dbReference type="ChEBI" id="CHEBI:61560"/>
        <dbReference type="ChEBI" id="CHEBI:173112"/>
        <dbReference type="EC" id="2.7.7.7"/>
    </reaction>
</comment>
<evidence type="ECO:0000256" key="1">
    <source>
        <dbReference type="ARBA" id="ARBA00012417"/>
    </source>
</evidence>
<feature type="region of interest" description="Disordered" evidence="8">
    <location>
        <begin position="264"/>
        <end position="283"/>
    </location>
</feature>
<dbReference type="NCBIfam" id="TIGR01128">
    <property type="entry name" value="holA"/>
    <property type="match status" value="1"/>
</dbReference>
<evidence type="ECO:0000313" key="10">
    <source>
        <dbReference type="Proteomes" id="UP000028826"/>
    </source>
</evidence>
<dbReference type="GO" id="GO:0009360">
    <property type="term" value="C:DNA polymerase III complex"/>
    <property type="evidence" value="ECO:0007669"/>
    <property type="project" value="TreeGrafter"/>
</dbReference>
<dbReference type="GO" id="GO:0003887">
    <property type="term" value="F:DNA-directed DNA polymerase activity"/>
    <property type="evidence" value="ECO:0007669"/>
    <property type="project" value="UniProtKB-KW"/>
</dbReference>
<dbReference type="AlphaFoldDB" id="A0A086Y113"/>
<keyword evidence="2" id="KW-0808">Transferase</keyword>
<keyword evidence="4" id="KW-0235">DNA replication</keyword>
<dbReference type="InterPro" id="IPR008921">
    <property type="entry name" value="DNA_pol3_clamp-load_cplx_C"/>
</dbReference>
<dbReference type="RefSeq" id="WP_035712574.1">
    <property type="nucleotide sequence ID" value="NZ_CAMIFG010000004.1"/>
</dbReference>
<accession>A0A086Y113</accession>
<keyword evidence="5" id="KW-0239">DNA-directed DNA polymerase</keyword>
<keyword evidence="10" id="KW-1185">Reference proteome</keyword>
<dbReference type="GO" id="GO:0003677">
    <property type="term" value="F:DNA binding"/>
    <property type="evidence" value="ECO:0007669"/>
    <property type="project" value="InterPro"/>
</dbReference>
<evidence type="ECO:0000256" key="4">
    <source>
        <dbReference type="ARBA" id="ARBA00022705"/>
    </source>
</evidence>
<dbReference type="Proteomes" id="UP000028826">
    <property type="component" value="Unassembled WGS sequence"/>
</dbReference>
<dbReference type="PANTHER" id="PTHR34388:SF1">
    <property type="entry name" value="DNA POLYMERASE III SUBUNIT DELTA"/>
    <property type="match status" value="1"/>
</dbReference>
<sequence>MKLSARDAARFLARPDPAVPGVLIYGTDPMRVALRRKEMIATLIGPEGEAEMRLTRIPGGDLRKDPAQAGDAMRAQGFFPGPRVVLVEEAADTVAPAISAALQDWRQGDGQLVVTAGALTPRSALRKLFESHPKAPAIALYDDPPSREEIEATLSREGLGAVSSDAMGELLALGRDLEPGDFRQLVEKLALYHLGDAAPVSPADVAAVAPVTMEAETDDLLHAVAESRTGEIGPLLQRLEGQGVNPVTLCIAATRHFRALHAAASDPGGPASGISRARPPVPFRSRERMQRQVQAWGQRRLEEAIRLLVDTDLTLRSSQRAPVMAVMERAFLRLSEMNRRR</sequence>
<reference evidence="9 10" key="1">
    <citation type="submission" date="2014-03" db="EMBL/GenBank/DDBJ databases">
        <title>Genome of Haematobacter massiliensis CCUG 47968.</title>
        <authorList>
            <person name="Wang D."/>
            <person name="Wang G."/>
        </authorList>
    </citation>
    <scope>NUCLEOTIDE SEQUENCE [LARGE SCALE GENOMIC DNA]</scope>
    <source>
        <strain evidence="9 10">CCUG 47968</strain>
    </source>
</reference>
<dbReference type="SUPFAM" id="SSF48019">
    <property type="entry name" value="post-AAA+ oligomerization domain-like"/>
    <property type="match status" value="1"/>
</dbReference>
<dbReference type="eggNOG" id="COG1466">
    <property type="taxonomic scope" value="Bacteria"/>
</dbReference>
<evidence type="ECO:0000256" key="8">
    <source>
        <dbReference type="SAM" id="MobiDB-lite"/>
    </source>
</evidence>
<dbReference type="STRING" id="195105.CN97_20195"/>
<dbReference type="InterPro" id="IPR005790">
    <property type="entry name" value="DNA_polIII_delta"/>
</dbReference>
<keyword evidence="3" id="KW-0548">Nucleotidyltransferase</keyword>
<evidence type="ECO:0000256" key="7">
    <source>
        <dbReference type="ARBA" id="ARBA00049244"/>
    </source>
</evidence>